<organism evidence="9 10">
    <name type="scientific">Bianquea renquensis</name>
    <dbReference type="NCBI Taxonomy" id="2763661"/>
    <lineage>
        <taxon>Bacteria</taxon>
        <taxon>Bacillati</taxon>
        <taxon>Bacillota</taxon>
        <taxon>Clostridia</taxon>
        <taxon>Eubacteriales</taxon>
        <taxon>Bianqueaceae</taxon>
        <taxon>Bianquea</taxon>
    </lineage>
</organism>
<dbReference type="GO" id="GO:0005886">
    <property type="term" value="C:plasma membrane"/>
    <property type="evidence" value="ECO:0007669"/>
    <property type="project" value="UniProtKB-SubCell"/>
</dbReference>
<dbReference type="Gene3D" id="1.10.3720.10">
    <property type="entry name" value="MetI-like"/>
    <property type="match status" value="1"/>
</dbReference>
<dbReference type="Proteomes" id="UP000657006">
    <property type="component" value="Unassembled WGS sequence"/>
</dbReference>
<dbReference type="InterPro" id="IPR000515">
    <property type="entry name" value="MetI-like"/>
</dbReference>
<dbReference type="PANTHER" id="PTHR43227">
    <property type="entry name" value="BLL4140 PROTEIN"/>
    <property type="match status" value="1"/>
</dbReference>
<accession>A0A926I372</accession>
<dbReference type="InterPro" id="IPR035906">
    <property type="entry name" value="MetI-like_sf"/>
</dbReference>
<proteinExistence type="inferred from homology"/>
<sequence length="284" mass="31947">MVLPALVWLLLFAYKPMYGLIIAFKDFSFRAGIWGSKWVGVQHFQRLFSSYWFPIILKNTLTLSLLSLVFGFPMPILFALMVNEIRNKKVQSLIQTVSYAPHFISTIVVCGLLLLILSPEGIINLFLNFLGKDSVYFIQEPDMFKWIYVISGIWQQTGWDAIIYFAALSGVDKSLVEAAEIDGASRFQKMVHVYFPALVPTIVILLILRCGSIMSVGYEKVYALQNSVNLIRSEVISTYVYKIGLTNQDFSFASAVGLLNSVVNTVLLVVVNSFAKKVNHSGLF</sequence>
<comment type="similarity">
    <text evidence="7">Belongs to the binding-protein-dependent transport system permease family.</text>
</comment>
<evidence type="ECO:0000256" key="3">
    <source>
        <dbReference type="ARBA" id="ARBA00022475"/>
    </source>
</evidence>
<evidence type="ECO:0000313" key="10">
    <source>
        <dbReference type="Proteomes" id="UP000657006"/>
    </source>
</evidence>
<dbReference type="InterPro" id="IPR050809">
    <property type="entry name" value="UgpAE/MalFG_permease"/>
</dbReference>
<dbReference type="Pfam" id="PF00528">
    <property type="entry name" value="BPD_transp_1"/>
    <property type="match status" value="1"/>
</dbReference>
<evidence type="ECO:0000256" key="7">
    <source>
        <dbReference type="RuleBase" id="RU363032"/>
    </source>
</evidence>
<protein>
    <submittedName>
        <fullName evidence="9">Sugar ABC transporter permease</fullName>
    </submittedName>
</protein>
<evidence type="ECO:0000256" key="6">
    <source>
        <dbReference type="ARBA" id="ARBA00023136"/>
    </source>
</evidence>
<evidence type="ECO:0000256" key="4">
    <source>
        <dbReference type="ARBA" id="ARBA00022692"/>
    </source>
</evidence>
<keyword evidence="2 7" id="KW-0813">Transport</keyword>
<evidence type="ECO:0000259" key="8">
    <source>
        <dbReference type="PROSITE" id="PS50928"/>
    </source>
</evidence>
<evidence type="ECO:0000256" key="2">
    <source>
        <dbReference type="ARBA" id="ARBA00022448"/>
    </source>
</evidence>
<name>A0A926I372_9FIRM</name>
<dbReference type="EMBL" id="JACRSQ010000033">
    <property type="protein sequence ID" value="MBC8544836.1"/>
    <property type="molecule type" value="Genomic_DNA"/>
</dbReference>
<keyword evidence="5 7" id="KW-1133">Transmembrane helix</keyword>
<comment type="caution">
    <text evidence="9">The sequence shown here is derived from an EMBL/GenBank/DDBJ whole genome shotgun (WGS) entry which is preliminary data.</text>
</comment>
<evidence type="ECO:0000313" key="9">
    <source>
        <dbReference type="EMBL" id="MBC8544836.1"/>
    </source>
</evidence>
<dbReference type="PANTHER" id="PTHR43227:SF11">
    <property type="entry name" value="BLL4140 PROTEIN"/>
    <property type="match status" value="1"/>
</dbReference>
<dbReference type="SUPFAM" id="SSF161098">
    <property type="entry name" value="MetI-like"/>
    <property type="match status" value="1"/>
</dbReference>
<keyword evidence="4 7" id="KW-0812">Transmembrane</keyword>
<keyword evidence="3" id="KW-1003">Cell membrane</keyword>
<feature type="transmembrane region" description="Helical" evidence="7">
    <location>
        <begin position="146"/>
        <end position="167"/>
    </location>
</feature>
<feature type="transmembrane region" description="Helical" evidence="7">
    <location>
        <begin position="103"/>
        <end position="126"/>
    </location>
</feature>
<dbReference type="AlphaFoldDB" id="A0A926I372"/>
<gene>
    <name evidence="9" type="ORF">H8730_14905</name>
</gene>
<feature type="transmembrane region" description="Helical" evidence="7">
    <location>
        <begin position="61"/>
        <end position="82"/>
    </location>
</feature>
<feature type="transmembrane region" description="Helical" evidence="7">
    <location>
        <begin position="193"/>
        <end position="218"/>
    </location>
</feature>
<comment type="subcellular location">
    <subcellularLocation>
        <location evidence="1 7">Cell membrane</location>
        <topology evidence="1 7">Multi-pass membrane protein</topology>
    </subcellularLocation>
</comment>
<keyword evidence="6 7" id="KW-0472">Membrane</keyword>
<dbReference type="GO" id="GO:0055085">
    <property type="term" value="P:transmembrane transport"/>
    <property type="evidence" value="ECO:0007669"/>
    <property type="project" value="InterPro"/>
</dbReference>
<evidence type="ECO:0000256" key="5">
    <source>
        <dbReference type="ARBA" id="ARBA00022989"/>
    </source>
</evidence>
<dbReference type="CDD" id="cd06261">
    <property type="entry name" value="TM_PBP2"/>
    <property type="match status" value="1"/>
</dbReference>
<reference evidence="9" key="1">
    <citation type="submission" date="2020-08" db="EMBL/GenBank/DDBJ databases">
        <title>Genome public.</title>
        <authorList>
            <person name="Liu C."/>
            <person name="Sun Q."/>
        </authorList>
    </citation>
    <scope>NUCLEOTIDE SEQUENCE</scope>
    <source>
        <strain evidence="9">NSJ-32</strain>
    </source>
</reference>
<keyword evidence="10" id="KW-1185">Reference proteome</keyword>
<feature type="domain" description="ABC transmembrane type-1" evidence="8">
    <location>
        <begin position="57"/>
        <end position="271"/>
    </location>
</feature>
<evidence type="ECO:0000256" key="1">
    <source>
        <dbReference type="ARBA" id="ARBA00004651"/>
    </source>
</evidence>
<dbReference type="PROSITE" id="PS50928">
    <property type="entry name" value="ABC_TM1"/>
    <property type="match status" value="1"/>
</dbReference>
<feature type="transmembrane region" description="Helical" evidence="7">
    <location>
        <begin position="250"/>
        <end position="271"/>
    </location>
</feature>